<evidence type="ECO:0000313" key="9">
    <source>
        <dbReference type="Proteomes" id="UP000240883"/>
    </source>
</evidence>
<evidence type="ECO:0000256" key="1">
    <source>
        <dbReference type="ARBA" id="ARBA00009865"/>
    </source>
</evidence>
<dbReference type="EMBL" id="KZ678131">
    <property type="protein sequence ID" value="PSN70780.1"/>
    <property type="molecule type" value="Genomic_DNA"/>
</dbReference>
<evidence type="ECO:0000313" key="8">
    <source>
        <dbReference type="EMBL" id="PSN70780.1"/>
    </source>
</evidence>
<accession>A0A2T2NZC5</accession>
<keyword evidence="3 6" id="KW-0326">Glycosidase</keyword>
<gene>
    <name evidence="8" type="ORF">BS50DRAFT_607973</name>
</gene>
<feature type="active site" description="Proton donor" evidence="4">
    <location>
        <position position="204"/>
    </location>
</feature>
<dbReference type="Pfam" id="PF04616">
    <property type="entry name" value="Glyco_hydro_43"/>
    <property type="match status" value="1"/>
</dbReference>
<sequence>MTSSFRNPILPGFFPDPSCVRVDDTFYLITSSFQFFPGLPIHRSRNLIDWELIGHAICRPDQLSLELATTKVNNSERKEIFTAGLYAPTIRWHKGMFYIVCTNLIGETTIGPDEDFLPHNFLIVCSDLSNPNAFSEPMHFGFHGIDPSLFFDEDGQVYLQGSFIHGYRKKPATVIRQAAFDVRRGQVIGEMIDIWTGSGDKVPEGPHIYKKDGYYWLLIAEGGTHRGHKITMARSKDVWGPFESYGNNPVLMASKESKIQCVGHGDLFNDFHGDWWCCMLARREHDSCYPLGRETFLVPVSWPRDEYPQFSPVQLEQKISNRPTMALDGPVIESVNGVTLASSQAIYLRSPHLRNYLRGDDESTIRLLCTGVPLGASSGSPSFFGVRQTSLFSKAEVIVDLATLPANTQVGLSLYKDTYRHVSINIGSATLLVSIEACYPNQTSSSLSPTPVSRANALKLTITSCIEHYSFSLCSMTDNSWSESKTLFQLPASEMSGDDFTGTIYGVYGVGKEELVDFKSFNVNNVLGTI</sequence>
<feature type="domain" description="Beta-xylosidase C-terminal Concanavalin A-like" evidence="7">
    <location>
        <begin position="362"/>
        <end position="523"/>
    </location>
</feature>
<dbReference type="Proteomes" id="UP000240883">
    <property type="component" value="Unassembled WGS sequence"/>
</dbReference>
<dbReference type="Gene3D" id="2.60.120.200">
    <property type="match status" value="1"/>
</dbReference>
<dbReference type="Pfam" id="PF17851">
    <property type="entry name" value="GH43_C2"/>
    <property type="match status" value="1"/>
</dbReference>
<dbReference type="InterPro" id="IPR023296">
    <property type="entry name" value="Glyco_hydro_beta-prop_sf"/>
</dbReference>
<evidence type="ECO:0000256" key="4">
    <source>
        <dbReference type="PIRSR" id="PIRSR606710-1"/>
    </source>
</evidence>
<reference evidence="8 9" key="1">
    <citation type="journal article" date="2018" name="Front. Microbiol.">
        <title>Genome-Wide Analysis of Corynespora cassiicola Leaf Fall Disease Putative Effectors.</title>
        <authorList>
            <person name="Lopez D."/>
            <person name="Ribeiro S."/>
            <person name="Label P."/>
            <person name="Fumanal B."/>
            <person name="Venisse J.S."/>
            <person name="Kohler A."/>
            <person name="de Oliveira R.R."/>
            <person name="Labutti K."/>
            <person name="Lipzen A."/>
            <person name="Lail K."/>
            <person name="Bauer D."/>
            <person name="Ohm R.A."/>
            <person name="Barry K.W."/>
            <person name="Spatafora J."/>
            <person name="Grigoriev I.V."/>
            <person name="Martin F.M."/>
            <person name="Pujade-Renaud V."/>
        </authorList>
    </citation>
    <scope>NUCLEOTIDE SEQUENCE [LARGE SCALE GENOMIC DNA]</scope>
    <source>
        <strain evidence="8 9">Philippines</strain>
    </source>
</reference>
<feature type="site" description="Important for catalytic activity, responsible for pKa modulation of the active site Glu and correct orientation of both the proton donor and substrate" evidence="5">
    <location>
        <position position="146"/>
    </location>
</feature>
<dbReference type="InterPro" id="IPR013320">
    <property type="entry name" value="ConA-like_dom_sf"/>
</dbReference>
<dbReference type="PANTHER" id="PTHR42812:SF12">
    <property type="entry name" value="BETA-XYLOSIDASE-RELATED"/>
    <property type="match status" value="1"/>
</dbReference>
<evidence type="ECO:0000256" key="3">
    <source>
        <dbReference type="ARBA" id="ARBA00023295"/>
    </source>
</evidence>
<dbReference type="CDD" id="cd18617">
    <property type="entry name" value="GH43_XynB-like"/>
    <property type="match status" value="1"/>
</dbReference>
<evidence type="ECO:0000256" key="6">
    <source>
        <dbReference type="RuleBase" id="RU361187"/>
    </source>
</evidence>
<dbReference type="PANTHER" id="PTHR42812">
    <property type="entry name" value="BETA-XYLOSIDASE"/>
    <property type="match status" value="1"/>
</dbReference>
<comment type="similarity">
    <text evidence="1 6">Belongs to the glycosyl hydrolase 43 family.</text>
</comment>
<evidence type="ECO:0000256" key="5">
    <source>
        <dbReference type="PIRSR" id="PIRSR606710-2"/>
    </source>
</evidence>
<proteinExistence type="inferred from homology"/>
<dbReference type="SUPFAM" id="SSF75005">
    <property type="entry name" value="Arabinanase/levansucrase/invertase"/>
    <property type="match status" value="1"/>
</dbReference>
<name>A0A2T2NZC5_CORCC</name>
<evidence type="ECO:0000259" key="7">
    <source>
        <dbReference type="Pfam" id="PF17851"/>
    </source>
</evidence>
<organism evidence="8 9">
    <name type="scientific">Corynespora cassiicola Philippines</name>
    <dbReference type="NCBI Taxonomy" id="1448308"/>
    <lineage>
        <taxon>Eukaryota</taxon>
        <taxon>Fungi</taxon>
        <taxon>Dikarya</taxon>
        <taxon>Ascomycota</taxon>
        <taxon>Pezizomycotina</taxon>
        <taxon>Dothideomycetes</taxon>
        <taxon>Pleosporomycetidae</taxon>
        <taxon>Pleosporales</taxon>
        <taxon>Corynesporascaceae</taxon>
        <taxon>Corynespora</taxon>
    </lineage>
</organism>
<protein>
    <submittedName>
        <fullName evidence="8">Beta-xylosidase</fullName>
    </submittedName>
</protein>
<feature type="active site" description="Proton acceptor" evidence="4">
    <location>
        <position position="16"/>
    </location>
</feature>
<dbReference type="STRING" id="1448308.A0A2T2NZC5"/>
<dbReference type="AlphaFoldDB" id="A0A2T2NZC5"/>
<dbReference type="Gene3D" id="2.115.10.20">
    <property type="entry name" value="Glycosyl hydrolase domain, family 43"/>
    <property type="match status" value="1"/>
</dbReference>
<dbReference type="GO" id="GO:0005975">
    <property type="term" value="P:carbohydrate metabolic process"/>
    <property type="evidence" value="ECO:0007669"/>
    <property type="project" value="InterPro"/>
</dbReference>
<keyword evidence="2 6" id="KW-0378">Hydrolase</keyword>
<dbReference type="OrthoDB" id="408373at2759"/>
<dbReference type="InterPro" id="IPR051795">
    <property type="entry name" value="Glycosyl_Hydrlase_43"/>
</dbReference>
<dbReference type="GO" id="GO:0004553">
    <property type="term" value="F:hydrolase activity, hydrolyzing O-glycosyl compounds"/>
    <property type="evidence" value="ECO:0007669"/>
    <property type="project" value="InterPro"/>
</dbReference>
<evidence type="ECO:0000256" key="2">
    <source>
        <dbReference type="ARBA" id="ARBA00022801"/>
    </source>
</evidence>
<keyword evidence="9" id="KW-1185">Reference proteome</keyword>
<dbReference type="InterPro" id="IPR041542">
    <property type="entry name" value="GH43_C2"/>
</dbReference>
<dbReference type="InterPro" id="IPR006710">
    <property type="entry name" value="Glyco_hydro_43"/>
</dbReference>
<dbReference type="SUPFAM" id="SSF49899">
    <property type="entry name" value="Concanavalin A-like lectins/glucanases"/>
    <property type="match status" value="1"/>
</dbReference>